<evidence type="ECO:0000313" key="1">
    <source>
        <dbReference type="EMBL" id="MFL9001229.1"/>
    </source>
</evidence>
<gene>
    <name evidence="1" type="ORF">ACJ8NA_21605</name>
</gene>
<organism evidence="1 2">
    <name type="scientific">Pseudomonas azerbaijanorientalis</name>
    <dbReference type="NCBI Taxonomy" id="2842350"/>
    <lineage>
        <taxon>Bacteria</taxon>
        <taxon>Pseudomonadati</taxon>
        <taxon>Pseudomonadota</taxon>
        <taxon>Gammaproteobacteria</taxon>
        <taxon>Pseudomonadales</taxon>
        <taxon>Pseudomonadaceae</taxon>
        <taxon>Pseudomonas</taxon>
    </lineage>
</organism>
<accession>A0ABW8WA13</accession>
<sequence length="49" mass="5274">MVVNDNAFDLDERGALESIAGRLAPTGSREPVFACERLPDVFHGTAKSL</sequence>
<dbReference type="EMBL" id="JBJNUY010000009">
    <property type="protein sequence ID" value="MFL9001229.1"/>
    <property type="molecule type" value="Genomic_DNA"/>
</dbReference>
<proteinExistence type="predicted"/>
<comment type="caution">
    <text evidence="1">The sequence shown here is derived from an EMBL/GenBank/DDBJ whole genome shotgun (WGS) entry which is preliminary data.</text>
</comment>
<protein>
    <submittedName>
        <fullName evidence="1">Uncharacterized protein</fullName>
    </submittedName>
</protein>
<name>A0ABW8WA13_9PSED</name>
<dbReference type="RefSeq" id="WP_407802765.1">
    <property type="nucleotide sequence ID" value="NZ_JBJNUY010000009.1"/>
</dbReference>
<evidence type="ECO:0000313" key="2">
    <source>
        <dbReference type="Proteomes" id="UP001628646"/>
    </source>
</evidence>
<keyword evidence="2" id="KW-1185">Reference proteome</keyword>
<dbReference type="Proteomes" id="UP001628646">
    <property type="component" value="Unassembled WGS sequence"/>
</dbReference>
<reference evidence="1 2" key="1">
    <citation type="submission" date="2024-12" db="EMBL/GenBank/DDBJ databases">
        <title>Pseudomonas species isolated from Lotus nodules promote plant growth.</title>
        <authorList>
            <person name="Yu Y.-H."/>
            <person name="Kurtenbach J."/>
            <person name="Crosbie D."/>
            <person name="Brachmann A."/>
            <person name="Marin M."/>
        </authorList>
    </citation>
    <scope>NUCLEOTIDE SEQUENCE [LARGE SCALE GENOMIC DNA]</scope>
    <source>
        <strain evidence="1 2">PLb11B</strain>
    </source>
</reference>